<evidence type="ECO:0000256" key="3">
    <source>
        <dbReference type="ARBA" id="ARBA00010551"/>
    </source>
</evidence>
<comment type="pathway">
    <text evidence="2 11">Porphyrin-containing compound metabolism; protoporphyrin-IX biosynthesis; protoporphyrin-IX from protoporphyrinogen-IX: step 1/1.</text>
</comment>
<evidence type="ECO:0000256" key="8">
    <source>
        <dbReference type="ARBA" id="ARBA00023133"/>
    </source>
</evidence>
<dbReference type="GO" id="GO:0004729">
    <property type="term" value="F:oxygen-dependent protoporphyrinogen oxidase activity"/>
    <property type="evidence" value="ECO:0007669"/>
    <property type="project" value="UniProtKB-UniRule"/>
</dbReference>
<keyword evidence="7 11" id="KW-0560">Oxidoreductase</keyword>
<feature type="domain" description="Amine oxidase" evidence="13">
    <location>
        <begin position="31"/>
        <end position="515"/>
    </location>
</feature>
<dbReference type="NCBIfam" id="TIGR00562">
    <property type="entry name" value="proto_IX_ox"/>
    <property type="match status" value="1"/>
</dbReference>
<name>A0AA85JEL2_TRIRE</name>
<keyword evidence="12" id="KW-1133">Transmembrane helix</keyword>
<evidence type="ECO:0000256" key="5">
    <source>
        <dbReference type="ARBA" id="ARBA00022630"/>
    </source>
</evidence>
<dbReference type="Proteomes" id="UP000050795">
    <property type="component" value="Unassembled WGS sequence"/>
</dbReference>
<dbReference type="InterPro" id="IPR004572">
    <property type="entry name" value="Protoporphyrinogen_oxidase"/>
</dbReference>
<evidence type="ECO:0000256" key="4">
    <source>
        <dbReference type="ARBA" id="ARBA00012867"/>
    </source>
</evidence>
<proteinExistence type="inferred from homology"/>
<comment type="similarity">
    <text evidence="3 11">Belongs to the protoporphyrinogen/coproporphyrinogen oxidase family. Protoporphyrinogen oxidase subfamily.</text>
</comment>
<evidence type="ECO:0000313" key="14">
    <source>
        <dbReference type="Proteomes" id="UP000050795"/>
    </source>
</evidence>
<dbReference type="InterPro" id="IPR036188">
    <property type="entry name" value="FAD/NAD-bd_sf"/>
</dbReference>
<comment type="cofactor">
    <cofactor evidence="11">
        <name>FAD</name>
        <dbReference type="ChEBI" id="CHEBI:57692"/>
    </cofactor>
    <text evidence="11">Binds 1 FAD per subunit.</text>
</comment>
<accession>A0AA85JEL2</accession>
<keyword evidence="14" id="KW-1185">Reference proteome</keyword>
<dbReference type="InterPro" id="IPR002937">
    <property type="entry name" value="Amino_oxidase"/>
</dbReference>
<keyword evidence="12" id="KW-0812">Transmembrane</keyword>
<dbReference type="PANTHER" id="PTHR42923">
    <property type="entry name" value="PROTOPORPHYRINOGEN OXIDASE"/>
    <property type="match status" value="1"/>
</dbReference>
<dbReference type="Pfam" id="PF01593">
    <property type="entry name" value="Amino_oxidase"/>
    <property type="match status" value="1"/>
</dbReference>
<comment type="subcellular location">
    <subcellularLocation>
        <location evidence="11">Mitochondrion inner membrane</location>
    </subcellularLocation>
</comment>
<organism evidence="14 15">
    <name type="scientific">Trichobilharzia regenti</name>
    <name type="common">Nasal bird schistosome</name>
    <dbReference type="NCBI Taxonomy" id="157069"/>
    <lineage>
        <taxon>Eukaryota</taxon>
        <taxon>Metazoa</taxon>
        <taxon>Spiralia</taxon>
        <taxon>Lophotrochozoa</taxon>
        <taxon>Platyhelminthes</taxon>
        <taxon>Trematoda</taxon>
        <taxon>Digenea</taxon>
        <taxon>Strigeidida</taxon>
        <taxon>Schistosomatoidea</taxon>
        <taxon>Schistosomatidae</taxon>
        <taxon>Trichobilharzia</taxon>
    </lineage>
</organism>
<keyword evidence="9 11" id="KW-0627">Porphyrin biosynthesis</keyword>
<dbReference type="SUPFAM" id="SSF51905">
    <property type="entry name" value="FAD/NAD(P)-binding domain"/>
    <property type="match status" value="1"/>
</dbReference>
<keyword evidence="5 11" id="KW-0285">Flavoprotein</keyword>
<reference evidence="15" key="2">
    <citation type="submission" date="2023-11" db="UniProtKB">
        <authorList>
            <consortium name="WormBaseParasite"/>
        </authorList>
    </citation>
    <scope>IDENTIFICATION</scope>
</reference>
<dbReference type="GO" id="GO:0005743">
    <property type="term" value="C:mitochondrial inner membrane"/>
    <property type="evidence" value="ECO:0007669"/>
    <property type="project" value="UniProtKB-SubCell"/>
</dbReference>
<dbReference type="InterPro" id="IPR050464">
    <property type="entry name" value="Zeta_carotene_desat/Oxidored"/>
</dbReference>
<reference evidence="14" key="1">
    <citation type="submission" date="2022-06" db="EMBL/GenBank/DDBJ databases">
        <authorList>
            <person name="Berger JAMES D."/>
            <person name="Berger JAMES D."/>
        </authorList>
    </citation>
    <scope>NUCLEOTIDE SEQUENCE [LARGE SCALE GENOMIC DNA]</scope>
</reference>
<dbReference type="Gene3D" id="3.50.50.60">
    <property type="entry name" value="FAD/NAD(P)-binding domain"/>
    <property type="match status" value="1"/>
</dbReference>
<dbReference type="SUPFAM" id="SSF54373">
    <property type="entry name" value="FAD-linked reductases, C-terminal domain"/>
    <property type="match status" value="1"/>
</dbReference>
<evidence type="ECO:0000256" key="2">
    <source>
        <dbReference type="ARBA" id="ARBA00005073"/>
    </source>
</evidence>
<evidence type="ECO:0000256" key="1">
    <source>
        <dbReference type="ARBA" id="ARBA00002600"/>
    </source>
</evidence>
<keyword evidence="12" id="KW-0472">Membrane</keyword>
<evidence type="ECO:0000313" key="15">
    <source>
        <dbReference type="WBParaSite" id="TREG1_2010.1"/>
    </source>
</evidence>
<evidence type="ECO:0000256" key="6">
    <source>
        <dbReference type="ARBA" id="ARBA00022827"/>
    </source>
</evidence>
<evidence type="ECO:0000256" key="11">
    <source>
        <dbReference type="RuleBase" id="RU367069"/>
    </source>
</evidence>
<comment type="catalytic activity">
    <reaction evidence="10 11">
        <text>protoporphyrinogen IX + 3 O2 = protoporphyrin IX + 3 H2O2</text>
        <dbReference type="Rhea" id="RHEA:25576"/>
        <dbReference type="ChEBI" id="CHEBI:15379"/>
        <dbReference type="ChEBI" id="CHEBI:16240"/>
        <dbReference type="ChEBI" id="CHEBI:57306"/>
        <dbReference type="ChEBI" id="CHEBI:57307"/>
        <dbReference type="EC" id="1.3.3.4"/>
    </reaction>
</comment>
<dbReference type="AlphaFoldDB" id="A0AA85JEL2"/>
<dbReference type="WBParaSite" id="TREG1_2010.1">
    <property type="protein sequence ID" value="TREG1_2010.1"/>
    <property type="gene ID" value="TREG1_2010"/>
</dbReference>
<evidence type="ECO:0000256" key="12">
    <source>
        <dbReference type="SAM" id="Phobius"/>
    </source>
</evidence>
<evidence type="ECO:0000256" key="9">
    <source>
        <dbReference type="ARBA" id="ARBA00023244"/>
    </source>
</evidence>
<keyword evidence="8 11" id="KW-0350">Heme biosynthesis</keyword>
<evidence type="ECO:0000259" key="13">
    <source>
        <dbReference type="Pfam" id="PF01593"/>
    </source>
</evidence>
<dbReference type="GO" id="GO:0006782">
    <property type="term" value="P:protoporphyrinogen IX biosynthetic process"/>
    <property type="evidence" value="ECO:0007669"/>
    <property type="project" value="UniProtKB-UniRule"/>
</dbReference>
<evidence type="ECO:0000256" key="7">
    <source>
        <dbReference type="ARBA" id="ARBA00023002"/>
    </source>
</evidence>
<dbReference type="EC" id="1.3.3.4" evidence="4 11"/>
<feature type="transmembrane region" description="Helical" evidence="12">
    <location>
        <begin position="6"/>
        <end position="24"/>
    </location>
</feature>
<dbReference type="PANTHER" id="PTHR42923:SF3">
    <property type="entry name" value="PROTOPORPHYRINOGEN OXIDASE"/>
    <property type="match status" value="1"/>
</dbReference>
<comment type="function">
    <text evidence="1 11">Catalyzes the 6-electron oxidation of protoporphyrinogen-IX to form protoporphyrin-IX.</text>
</comment>
<keyword evidence="6 11" id="KW-0274">FAD</keyword>
<sequence length="522" mass="57873">MGVPHYLIVGGGLSGLITSYFISLTRPIGSYRLTVLESSNRWGGWIKSIKHPDTGSIYEAGPHSARVQSPAGHLLLRTVLSLNLEQSILWMNRGTDAANRYIFINGQLIPLSALTFSAVKPFTRSNFSLFVSRLFSRRPPSQSDWTVDEFLRTRLDSEFADYVGSALIRGIFAGDSRKLSARACLPVLVKSEEYGPNLVLGLIRSQFKRFSKSSSSSGIVIPSILNEKLPNLNNNHVSSNSIAWSLSGGMQTLIDTMVDNLNKHYPHIQLYLNSAVESLSLTNDSYEYRWRNVLCNNNNNDNKKIGRADAVFLCCPSFVTAEILEDLLTSDALKSLKLDHLPWEDVVSTVLEVEKSSVVSPVRGFGHLVPRTEDEHILGVIYDSVAFPQLDSNDGESLRYTIMMKPYSDWLEPCQADFSSTEDLHRKIEETSKSVLTSHLNINDPVIVGRHVSVLRNCIPQYPVNHLDNITALRAEIKQTVSRNSSLRKGVYLVGNSYDGVGLSDTVFSAANAVAEELTCSA</sequence>
<evidence type="ECO:0000256" key="10">
    <source>
        <dbReference type="ARBA" id="ARBA00047554"/>
    </source>
</evidence>
<protein>
    <recommendedName>
        <fullName evidence="4 11">Protoporphyrinogen oxidase</fullName>
        <ecNumber evidence="4 11">1.3.3.4</ecNumber>
    </recommendedName>
</protein>